<keyword evidence="2" id="KW-1185">Reference proteome</keyword>
<dbReference type="EMBL" id="JAUEPT010000042">
    <property type="protein sequence ID" value="KAK0438547.1"/>
    <property type="molecule type" value="Genomic_DNA"/>
</dbReference>
<protein>
    <submittedName>
        <fullName evidence="1">Uncharacterized protein</fullName>
    </submittedName>
</protein>
<name>A0AA39J9C7_9AGAR</name>
<proteinExistence type="predicted"/>
<sequence length="209" mass="23669">MAMNTTPLSPKGQDLGSAFCMLYKLEAAAELLNYRKQNDYHYKPSRTLLQEPTKSFISPLNSRESPTSSSSQASYLFTMTRTRGTYLFLGVSHGPSIRQHDSPPPKSCLQFTYCNGREQSHGKRIRFADSQLPFDILGNIVRPALDVNCHFDCKEWHKASGVMSAQEGKSKSQLDMGQMAKWFSFRTSSMRSIDSDELDIFMVKMEVID</sequence>
<evidence type="ECO:0000313" key="1">
    <source>
        <dbReference type="EMBL" id="KAK0438547.1"/>
    </source>
</evidence>
<accession>A0AA39J9C7</accession>
<comment type="caution">
    <text evidence="1">The sequence shown here is derived from an EMBL/GenBank/DDBJ whole genome shotgun (WGS) entry which is preliminary data.</text>
</comment>
<reference evidence="1" key="1">
    <citation type="submission" date="2023-06" db="EMBL/GenBank/DDBJ databases">
        <authorList>
            <consortium name="Lawrence Berkeley National Laboratory"/>
            <person name="Ahrendt S."/>
            <person name="Sahu N."/>
            <person name="Indic B."/>
            <person name="Wong-Bajracharya J."/>
            <person name="Merenyi Z."/>
            <person name="Ke H.-M."/>
            <person name="Monk M."/>
            <person name="Kocsube S."/>
            <person name="Drula E."/>
            <person name="Lipzen A."/>
            <person name="Balint B."/>
            <person name="Henrissat B."/>
            <person name="Andreopoulos B."/>
            <person name="Martin F.M."/>
            <person name="Harder C.B."/>
            <person name="Rigling D."/>
            <person name="Ford K.L."/>
            <person name="Foster G.D."/>
            <person name="Pangilinan J."/>
            <person name="Papanicolaou A."/>
            <person name="Barry K."/>
            <person name="LaButti K."/>
            <person name="Viragh M."/>
            <person name="Koriabine M."/>
            <person name="Yan M."/>
            <person name="Riley R."/>
            <person name="Champramary S."/>
            <person name="Plett K.L."/>
            <person name="Tsai I.J."/>
            <person name="Slot J."/>
            <person name="Sipos G."/>
            <person name="Plett J."/>
            <person name="Nagy L.G."/>
            <person name="Grigoriev I.V."/>
        </authorList>
    </citation>
    <scope>NUCLEOTIDE SEQUENCE</scope>
    <source>
        <strain evidence="1">FPL87.14</strain>
    </source>
</reference>
<organism evidence="1 2">
    <name type="scientific">Armillaria borealis</name>
    <dbReference type="NCBI Taxonomy" id="47425"/>
    <lineage>
        <taxon>Eukaryota</taxon>
        <taxon>Fungi</taxon>
        <taxon>Dikarya</taxon>
        <taxon>Basidiomycota</taxon>
        <taxon>Agaricomycotina</taxon>
        <taxon>Agaricomycetes</taxon>
        <taxon>Agaricomycetidae</taxon>
        <taxon>Agaricales</taxon>
        <taxon>Marasmiineae</taxon>
        <taxon>Physalacriaceae</taxon>
        <taxon>Armillaria</taxon>
    </lineage>
</organism>
<gene>
    <name evidence="1" type="ORF">EV421DRAFT_1738313</name>
</gene>
<dbReference type="Proteomes" id="UP001175226">
    <property type="component" value="Unassembled WGS sequence"/>
</dbReference>
<evidence type="ECO:0000313" key="2">
    <source>
        <dbReference type="Proteomes" id="UP001175226"/>
    </source>
</evidence>
<dbReference type="AlphaFoldDB" id="A0AA39J9C7"/>